<keyword evidence="2" id="KW-0689">Ribosomal protein</keyword>
<dbReference type="FunFam" id="2.40.50.100:FF:000020">
    <property type="entry name" value="50S ribosomal protein L27"/>
    <property type="match status" value="1"/>
</dbReference>
<keyword evidence="3" id="KW-0687">Ribonucleoprotein</keyword>
<dbReference type="PANTHER" id="PTHR15893:SF0">
    <property type="entry name" value="LARGE RIBOSOMAL SUBUNIT PROTEIN BL27M"/>
    <property type="match status" value="1"/>
</dbReference>
<dbReference type="InterPro" id="IPR001684">
    <property type="entry name" value="Ribosomal_bL27"/>
</dbReference>
<dbReference type="AlphaFoldDB" id="A0A7S0D328"/>
<gene>
    <name evidence="5" type="ORF">MSP1401_LOCUS5973</name>
</gene>
<dbReference type="HAMAP" id="MF_00539">
    <property type="entry name" value="Ribosomal_bL27"/>
    <property type="match status" value="1"/>
</dbReference>
<evidence type="ECO:0000256" key="1">
    <source>
        <dbReference type="ARBA" id="ARBA00010797"/>
    </source>
</evidence>
<dbReference type="InterPro" id="IPR018261">
    <property type="entry name" value="Ribosomal_bL27_CS"/>
</dbReference>
<dbReference type="GO" id="GO:0022625">
    <property type="term" value="C:cytosolic large ribosomal subunit"/>
    <property type="evidence" value="ECO:0007669"/>
    <property type="project" value="TreeGrafter"/>
</dbReference>
<evidence type="ECO:0000256" key="4">
    <source>
        <dbReference type="SAM" id="MobiDB-lite"/>
    </source>
</evidence>
<accession>A0A7S0D328</accession>
<dbReference type="PROSITE" id="PS00831">
    <property type="entry name" value="RIBOSOMAL_L27"/>
    <property type="match status" value="1"/>
</dbReference>
<evidence type="ECO:0000256" key="2">
    <source>
        <dbReference type="ARBA" id="ARBA00022980"/>
    </source>
</evidence>
<dbReference type="GO" id="GO:0006412">
    <property type="term" value="P:translation"/>
    <property type="evidence" value="ECO:0007669"/>
    <property type="project" value="InterPro"/>
</dbReference>
<sequence length="162" mass="17060">MAALMGHTVVAGLAARNAAVSGGRVAAMPTTTSAPVRAFTVEAAHKKGTGSTKNGRDSNPQYLGVKKYGGEVVSTGNIIIRQRGNKVHAGPGVGTGKDFTLFALRDGEVLFKPGANGKKTVRVVDYVKKGGREDGKPSRRDKRRELYTPRAEQRAAEGAATR</sequence>
<dbReference type="NCBIfam" id="TIGR00062">
    <property type="entry name" value="L27"/>
    <property type="match status" value="1"/>
</dbReference>
<feature type="compositionally biased region" description="Basic and acidic residues" evidence="4">
    <location>
        <begin position="130"/>
        <end position="155"/>
    </location>
</feature>
<evidence type="ECO:0000313" key="5">
    <source>
        <dbReference type="EMBL" id="CAD8439825.1"/>
    </source>
</evidence>
<reference evidence="5" key="1">
    <citation type="submission" date="2021-01" db="EMBL/GenBank/DDBJ databases">
        <authorList>
            <person name="Corre E."/>
            <person name="Pelletier E."/>
            <person name="Niang G."/>
            <person name="Scheremetjew M."/>
            <person name="Finn R."/>
            <person name="Kale V."/>
            <person name="Holt S."/>
            <person name="Cochrane G."/>
            <person name="Meng A."/>
            <person name="Brown T."/>
            <person name="Cohen L."/>
        </authorList>
    </citation>
    <scope>NUCLEOTIDE SEQUENCE</scope>
    <source>
        <strain evidence="5">CCAC1681</strain>
    </source>
</reference>
<protein>
    <recommendedName>
        <fullName evidence="6">Ribosomal protein L27</fullName>
    </recommendedName>
</protein>
<name>A0A7S0D328_MICPS</name>
<dbReference type="PRINTS" id="PR00063">
    <property type="entry name" value="RIBOSOMALL27"/>
</dbReference>
<dbReference type="EMBL" id="HBEN01007292">
    <property type="protein sequence ID" value="CAD8439825.1"/>
    <property type="molecule type" value="Transcribed_RNA"/>
</dbReference>
<proteinExistence type="inferred from homology"/>
<dbReference type="SUPFAM" id="SSF110324">
    <property type="entry name" value="Ribosomal L27 protein-like"/>
    <property type="match status" value="1"/>
</dbReference>
<dbReference type="PANTHER" id="PTHR15893">
    <property type="entry name" value="RIBOSOMAL PROTEIN L27"/>
    <property type="match status" value="1"/>
</dbReference>
<organism evidence="5">
    <name type="scientific">Micromonas pusilla</name>
    <name type="common">Picoplanktonic green alga</name>
    <name type="synonym">Chromulina pusilla</name>
    <dbReference type="NCBI Taxonomy" id="38833"/>
    <lineage>
        <taxon>Eukaryota</taxon>
        <taxon>Viridiplantae</taxon>
        <taxon>Chlorophyta</taxon>
        <taxon>Mamiellophyceae</taxon>
        <taxon>Mamiellales</taxon>
        <taxon>Mamiellaceae</taxon>
        <taxon>Micromonas</taxon>
    </lineage>
</organism>
<comment type="similarity">
    <text evidence="1">Belongs to the bacterial ribosomal protein bL27 family.</text>
</comment>
<dbReference type="Pfam" id="PF01016">
    <property type="entry name" value="Ribosomal_L27"/>
    <property type="match status" value="1"/>
</dbReference>
<dbReference type="Gene3D" id="2.40.50.100">
    <property type="match status" value="1"/>
</dbReference>
<evidence type="ECO:0000256" key="3">
    <source>
        <dbReference type="ARBA" id="ARBA00023274"/>
    </source>
</evidence>
<dbReference type="GO" id="GO:0003735">
    <property type="term" value="F:structural constituent of ribosome"/>
    <property type="evidence" value="ECO:0007669"/>
    <property type="project" value="InterPro"/>
</dbReference>
<evidence type="ECO:0008006" key="6">
    <source>
        <dbReference type="Google" id="ProtNLM"/>
    </source>
</evidence>
<feature type="region of interest" description="Disordered" evidence="4">
    <location>
        <begin position="130"/>
        <end position="162"/>
    </location>
</feature>